<evidence type="ECO:0000256" key="1">
    <source>
        <dbReference type="ARBA" id="ARBA00022723"/>
    </source>
</evidence>
<evidence type="ECO:0000313" key="10">
    <source>
        <dbReference type="EMBL" id="CAF3480017.1"/>
    </source>
</evidence>
<protein>
    <recommendedName>
        <fullName evidence="9">MYND-type domain-containing protein</fullName>
    </recommendedName>
</protein>
<evidence type="ECO:0000313" key="11">
    <source>
        <dbReference type="EMBL" id="CAF4677178.1"/>
    </source>
</evidence>
<evidence type="ECO:0000256" key="5">
    <source>
        <dbReference type="ARBA" id="ARBA00022833"/>
    </source>
</evidence>
<dbReference type="Pfam" id="PF07719">
    <property type="entry name" value="TPR_2"/>
    <property type="match status" value="1"/>
</dbReference>
<dbReference type="PROSITE" id="PS50293">
    <property type="entry name" value="TPR_REGION"/>
    <property type="match status" value="1"/>
</dbReference>
<dbReference type="PROSITE" id="PS50005">
    <property type="entry name" value="TPR"/>
    <property type="match status" value="1"/>
</dbReference>
<reference evidence="10" key="1">
    <citation type="submission" date="2021-02" db="EMBL/GenBank/DDBJ databases">
        <authorList>
            <person name="Nowell W R."/>
        </authorList>
    </citation>
    <scope>NUCLEOTIDE SEQUENCE</scope>
</reference>
<keyword evidence="4 8" id="KW-0802">TPR repeat</keyword>
<dbReference type="Pfam" id="PF01753">
    <property type="entry name" value="zf-MYND"/>
    <property type="match status" value="1"/>
</dbReference>
<dbReference type="Proteomes" id="UP000663838">
    <property type="component" value="Unassembled WGS sequence"/>
</dbReference>
<dbReference type="PROSITE" id="PS01360">
    <property type="entry name" value="ZF_MYND_1"/>
    <property type="match status" value="1"/>
</dbReference>
<evidence type="ECO:0000313" key="12">
    <source>
        <dbReference type="Proteomes" id="UP000663865"/>
    </source>
</evidence>
<keyword evidence="5" id="KW-0862">Zinc</keyword>
<dbReference type="InterPro" id="IPR011990">
    <property type="entry name" value="TPR-like_helical_dom_sf"/>
</dbReference>
<dbReference type="PANTHER" id="PTHR11102:SF160">
    <property type="entry name" value="ERAD-ASSOCIATED E3 UBIQUITIN-PROTEIN LIGASE COMPONENT HRD3"/>
    <property type="match status" value="1"/>
</dbReference>
<keyword evidence="1" id="KW-0479">Metal-binding</keyword>
<name>A0A818FWL3_9BILA</name>
<dbReference type="Proteomes" id="UP000663865">
    <property type="component" value="Unassembled WGS sequence"/>
</dbReference>
<evidence type="ECO:0000256" key="3">
    <source>
        <dbReference type="ARBA" id="ARBA00022771"/>
    </source>
</evidence>
<comment type="caution">
    <text evidence="10">The sequence shown here is derived from an EMBL/GenBank/DDBJ whole genome shotgun (WGS) entry which is preliminary data.</text>
</comment>
<keyword evidence="3 7" id="KW-0863">Zinc-finger</keyword>
<evidence type="ECO:0000256" key="6">
    <source>
        <dbReference type="ARBA" id="ARBA00038101"/>
    </source>
</evidence>
<organism evidence="10 12">
    <name type="scientific">Rotaria socialis</name>
    <dbReference type="NCBI Taxonomy" id="392032"/>
    <lineage>
        <taxon>Eukaryota</taxon>
        <taxon>Metazoa</taxon>
        <taxon>Spiralia</taxon>
        <taxon>Gnathifera</taxon>
        <taxon>Rotifera</taxon>
        <taxon>Eurotatoria</taxon>
        <taxon>Bdelloidea</taxon>
        <taxon>Philodinida</taxon>
        <taxon>Philodinidae</taxon>
        <taxon>Rotaria</taxon>
    </lineage>
</organism>
<dbReference type="InterPro" id="IPR013105">
    <property type="entry name" value="TPR_2"/>
</dbReference>
<dbReference type="InterPro" id="IPR041249">
    <property type="entry name" value="HEPN_DZIP3"/>
</dbReference>
<dbReference type="EMBL" id="CAJNYV010002445">
    <property type="protein sequence ID" value="CAF3480017.1"/>
    <property type="molecule type" value="Genomic_DNA"/>
</dbReference>
<dbReference type="EMBL" id="CAJOBS010001025">
    <property type="protein sequence ID" value="CAF4677178.1"/>
    <property type="molecule type" value="Genomic_DNA"/>
</dbReference>
<dbReference type="PROSITE" id="PS50865">
    <property type="entry name" value="ZF_MYND_2"/>
    <property type="match status" value="1"/>
</dbReference>
<evidence type="ECO:0000256" key="7">
    <source>
        <dbReference type="PROSITE-ProRule" id="PRU00134"/>
    </source>
</evidence>
<comment type="similarity">
    <text evidence="6">Belongs to the sel-1 family.</text>
</comment>
<evidence type="ECO:0000256" key="4">
    <source>
        <dbReference type="ARBA" id="ARBA00022803"/>
    </source>
</evidence>
<accession>A0A818FWL3</accession>
<dbReference type="Pfam" id="PF18738">
    <property type="entry name" value="HEPN_DZIP3"/>
    <property type="match status" value="1"/>
</dbReference>
<sequence>MANISSDVRNYFKLELLLTRSHDPLRQLFKNRYSQFNGGQIWNDAPTCGTNYLTNVIKKNKKISLTKVQNISVSHGDSNEWDLTTINALLIFGDRPKTLNAAEIQQLDEEDKSLKQLREIRNNLAHHPSKSVATVEFNQLWTDLTAILVALGDIDTELDKLKDDSIFEAPTQVINEGNVKEASRLNSLGTQAHKDGKFSEAITLFTKAIVLPGVLDHDRAIFFSNMASTRLALYEQQAGSIGRFEIEDSKDERYRALQDAKKARNLWSSWWKGHLRVGKVYAALNEHEKAMNSFERALALDPTNAEIKKTLDENRVIHSQQLSHNDLNPELRPMSIPERLKEKQQKFGTDPDDTLLALRFLGEIDPVVADVTQGHRYEHGDIDVKQNYERAARYFSKAASQNNAEGLYNLARLTDLGLGVKKDHKLAQTFYEQAAAQPPMYSKLKKFRNPGVAEAEHALGLRYAEGIVVPKNVQTAVYWYERAIAHEYFQSANNLALMYYNGIGVQKSLDKAEQLFEMAAKKGDAIAMQSLAKMLLDKNELQMAKIWYDRACEAGNIITQTHRPMFEKLLQEKQQEIDQCPLKTVKRINATENVTELCQGKENVDKQTDQSHDNDYSILIEHANRGSITARRMCDVLQHLEQALSIIKQEKTLTENEENVFVHELSQCFRIEHIVGQFPTIEIRRKTDEIVDRVLHRCATDTKSTDGVSQLDEDVRLCYAVLHMDSLSEIVEFLGPCKQKYPKSIIFFQLSAVVNYLLGQYETTLYDTNIGLEIDPHNSELLYKKAMALRLIGKDMSETITAYRAFFAAAPKDHRKVPESYYAMASCYFAHEKHQDNIDNVKKIYQQGEEAEKLQLPCFLPYKSNNKTLIKQILDEKSSLNTEAPTPVITNKSRLRNPNRIAIIVEHRKWQSRFLQASDSSFRPVAYITRKPRVPQRTVKSLLGLKPITIREMNPINDHVYEGYVLSVTIIGEAYSWKPSIHLLIEDEHLDCIKICVYGFPEDQGEYFTTKVFRIGSKMNIINPYLRIPPSGQIPVVRVDEFSSIMMQSESEYIVNMCRCCGEANALHACSKCKQARYCTKECQAIDWELYQHKLICKKQ</sequence>
<dbReference type="InterPro" id="IPR050767">
    <property type="entry name" value="Sel1_AlgK"/>
</dbReference>
<dbReference type="SMART" id="SM00028">
    <property type="entry name" value="TPR"/>
    <property type="match status" value="5"/>
</dbReference>
<dbReference type="SMART" id="SM00671">
    <property type="entry name" value="SEL1"/>
    <property type="match status" value="5"/>
</dbReference>
<dbReference type="Pfam" id="PF08238">
    <property type="entry name" value="Sel1"/>
    <property type="match status" value="5"/>
</dbReference>
<dbReference type="SUPFAM" id="SSF81901">
    <property type="entry name" value="HCP-like"/>
    <property type="match status" value="1"/>
</dbReference>
<dbReference type="SUPFAM" id="SSF48452">
    <property type="entry name" value="TPR-like"/>
    <property type="match status" value="2"/>
</dbReference>
<feature type="domain" description="MYND-type" evidence="9">
    <location>
        <begin position="1058"/>
        <end position="1097"/>
    </location>
</feature>
<evidence type="ECO:0000256" key="8">
    <source>
        <dbReference type="PROSITE-ProRule" id="PRU00339"/>
    </source>
</evidence>
<dbReference type="InterPro" id="IPR006597">
    <property type="entry name" value="Sel1-like"/>
</dbReference>
<proteinExistence type="inferred from homology"/>
<dbReference type="Gene3D" id="6.10.140.2220">
    <property type="match status" value="1"/>
</dbReference>
<gene>
    <name evidence="10" type="ORF">KIK155_LOCUS14435</name>
    <name evidence="11" type="ORF">TOA249_LOCUS15632</name>
</gene>
<dbReference type="GO" id="GO:0008270">
    <property type="term" value="F:zinc ion binding"/>
    <property type="evidence" value="ECO:0007669"/>
    <property type="project" value="UniProtKB-KW"/>
</dbReference>
<evidence type="ECO:0000256" key="2">
    <source>
        <dbReference type="ARBA" id="ARBA00022737"/>
    </source>
</evidence>
<dbReference type="PANTHER" id="PTHR11102">
    <property type="entry name" value="SEL-1-LIKE PROTEIN"/>
    <property type="match status" value="1"/>
</dbReference>
<dbReference type="AlphaFoldDB" id="A0A818FWL3"/>
<keyword evidence="2" id="KW-0677">Repeat</keyword>
<dbReference type="InterPro" id="IPR002893">
    <property type="entry name" value="Znf_MYND"/>
</dbReference>
<feature type="repeat" description="TPR" evidence="8">
    <location>
        <begin position="271"/>
        <end position="304"/>
    </location>
</feature>
<dbReference type="InterPro" id="IPR019734">
    <property type="entry name" value="TPR_rpt"/>
</dbReference>
<dbReference type="Gene3D" id="1.25.40.10">
    <property type="entry name" value="Tetratricopeptide repeat domain"/>
    <property type="match status" value="3"/>
</dbReference>
<evidence type="ECO:0000259" key="9">
    <source>
        <dbReference type="PROSITE" id="PS50865"/>
    </source>
</evidence>
<dbReference type="SUPFAM" id="SSF144232">
    <property type="entry name" value="HIT/MYND zinc finger-like"/>
    <property type="match status" value="1"/>
</dbReference>